<dbReference type="Proteomes" id="UP000030651">
    <property type="component" value="Unassembled WGS sequence"/>
</dbReference>
<dbReference type="STRING" id="1229662.W3XCQ9"/>
<dbReference type="eggNOG" id="ENOG502RGUD">
    <property type="taxonomic scope" value="Eukaryota"/>
</dbReference>
<dbReference type="SUPFAM" id="SSF51182">
    <property type="entry name" value="RmlC-like cupins"/>
    <property type="match status" value="1"/>
</dbReference>
<keyword evidence="2" id="KW-0560">Oxidoreductase</keyword>
<sequence length="294" mass="32735">MSPTKEAQTAVEQATAKVMERCKESNSYPMWTVTDKVSKLQPNPRALPTQWKWSQMRNLMLEAGSIVPEEMAERRALMMVNPGIPTHSGASPYTTDTLYAGFQLVLPGETAPAHRHMAYAVRFVLESSQGFTSVAGHKMYLQPGDLVLTPSWQWHYHGNDGNGPTFWVDCLDMPMHMFAKVNFLELYPTAKVPDLLTQGSPFHFSWKDVKMELDSQRGSYAVFHYRINGSAFSCTIAAQAERFGAGSSTSPLRETVSKIYVVQSGRGSTKISTPTGAEVIEWSDNDVFVVPAWS</sequence>
<proteinExistence type="predicted"/>
<organism evidence="4 5">
    <name type="scientific">Pestalotiopsis fici (strain W106-1 / CGMCC3.15140)</name>
    <dbReference type="NCBI Taxonomy" id="1229662"/>
    <lineage>
        <taxon>Eukaryota</taxon>
        <taxon>Fungi</taxon>
        <taxon>Dikarya</taxon>
        <taxon>Ascomycota</taxon>
        <taxon>Pezizomycotina</taxon>
        <taxon>Sordariomycetes</taxon>
        <taxon>Xylariomycetidae</taxon>
        <taxon>Amphisphaeriales</taxon>
        <taxon>Sporocadaceae</taxon>
        <taxon>Pestalotiopsis</taxon>
    </lineage>
</organism>
<evidence type="ECO:0000256" key="2">
    <source>
        <dbReference type="ARBA" id="ARBA00023002"/>
    </source>
</evidence>
<evidence type="ECO:0000256" key="1">
    <source>
        <dbReference type="ARBA" id="ARBA00022964"/>
    </source>
</evidence>
<evidence type="ECO:0000313" key="5">
    <source>
        <dbReference type="Proteomes" id="UP000030651"/>
    </source>
</evidence>
<dbReference type="PANTHER" id="PTHR41517:SF1">
    <property type="entry name" value="CUPIN"/>
    <property type="match status" value="1"/>
</dbReference>
<keyword evidence="1" id="KW-0223">Dioxygenase</keyword>
<accession>W3XCQ9</accession>
<dbReference type="InterPro" id="IPR047183">
    <property type="entry name" value="GDO-like"/>
</dbReference>
<dbReference type="GO" id="GO:0051213">
    <property type="term" value="F:dioxygenase activity"/>
    <property type="evidence" value="ECO:0007669"/>
    <property type="project" value="UniProtKB-KW"/>
</dbReference>
<dbReference type="AlphaFoldDB" id="W3XCQ9"/>
<dbReference type="OMA" id="INDRPMV"/>
<reference evidence="5" key="1">
    <citation type="journal article" date="2015" name="BMC Genomics">
        <title>Genomic and transcriptomic analysis of the endophytic fungus Pestalotiopsis fici reveals its lifestyle and high potential for synthesis of natural products.</title>
        <authorList>
            <person name="Wang X."/>
            <person name="Zhang X."/>
            <person name="Liu L."/>
            <person name="Xiang M."/>
            <person name="Wang W."/>
            <person name="Sun X."/>
            <person name="Che Y."/>
            <person name="Guo L."/>
            <person name="Liu G."/>
            <person name="Guo L."/>
            <person name="Wang C."/>
            <person name="Yin W.B."/>
            <person name="Stadler M."/>
            <person name="Zhang X."/>
            <person name="Liu X."/>
        </authorList>
    </citation>
    <scope>NUCLEOTIDE SEQUENCE [LARGE SCALE GENOMIC DNA]</scope>
    <source>
        <strain evidence="5">W106-1 / CGMCC3.15140</strain>
    </source>
</reference>
<dbReference type="InterPro" id="IPR013096">
    <property type="entry name" value="Cupin_2"/>
</dbReference>
<dbReference type="Gene3D" id="2.60.120.10">
    <property type="entry name" value="Jelly Rolls"/>
    <property type="match status" value="1"/>
</dbReference>
<dbReference type="CDD" id="cd02216">
    <property type="entry name" value="cupin_GDO-like_N"/>
    <property type="match status" value="1"/>
</dbReference>
<dbReference type="HOGENOM" id="CLU_060572_1_0_1"/>
<name>W3XCQ9_PESFW</name>
<dbReference type="RefSeq" id="XP_007831860.1">
    <property type="nucleotide sequence ID" value="XM_007833669.1"/>
</dbReference>
<dbReference type="InParanoid" id="W3XCQ9"/>
<dbReference type="EMBL" id="KI912111">
    <property type="protein sequence ID" value="ETS83212.1"/>
    <property type="molecule type" value="Genomic_DNA"/>
</dbReference>
<dbReference type="KEGG" id="pfy:PFICI_05088"/>
<dbReference type="InterPro" id="IPR011051">
    <property type="entry name" value="RmlC_Cupin_sf"/>
</dbReference>
<dbReference type="PANTHER" id="PTHR41517">
    <property type="entry name" value="1,2-DIOXYGENASE PROTEIN-RELATED"/>
    <property type="match status" value="1"/>
</dbReference>
<keyword evidence="5" id="KW-1185">Reference proteome</keyword>
<evidence type="ECO:0000259" key="3">
    <source>
        <dbReference type="Pfam" id="PF07883"/>
    </source>
</evidence>
<feature type="domain" description="Cupin type-2" evidence="3">
    <location>
        <begin position="103"/>
        <end position="169"/>
    </location>
</feature>
<evidence type="ECO:0000313" key="4">
    <source>
        <dbReference type="EMBL" id="ETS83212.1"/>
    </source>
</evidence>
<dbReference type="Pfam" id="PF07883">
    <property type="entry name" value="Cupin_2"/>
    <property type="match status" value="1"/>
</dbReference>
<dbReference type="InterPro" id="IPR014710">
    <property type="entry name" value="RmlC-like_jellyroll"/>
</dbReference>
<dbReference type="OrthoDB" id="2205143at2759"/>
<protein>
    <recommendedName>
        <fullName evidence="3">Cupin type-2 domain-containing protein</fullName>
    </recommendedName>
</protein>
<gene>
    <name evidence="4" type="ORF">PFICI_05088</name>
</gene>
<dbReference type="GeneID" id="19270101"/>